<dbReference type="GeneID" id="63824430"/>
<dbReference type="Proteomes" id="UP000076871">
    <property type="component" value="Unassembled WGS sequence"/>
</dbReference>
<evidence type="ECO:0000313" key="2">
    <source>
        <dbReference type="Proteomes" id="UP000076871"/>
    </source>
</evidence>
<dbReference type="InParanoid" id="A0A165B8C5"/>
<dbReference type="AlphaFoldDB" id="A0A165B8C5"/>
<keyword evidence="2" id="KW-1185">Reference proteome</keyword>
<accession>A0A165B8C5</accession>
<organism evidence="1 2">
    <name type="scientific">Laetiporus sulphureus 93-53</name>
    <dbReference type="NCBI Taxonomy" id="1314785"/>
    <lineage>
        <taxon>Eukaryota</taxon>
        <taxon>Fungi</taxon>
        <taxon>Dikarya</taxon>
        <taxon>Basidiomycota</taxon>
        <taxon>Agaricomycotina</taxon>
        <taxon>Agaricomycetes</taxon>
        <taxon>Polyporales</taxon>
        <taxon>Laetiporus</taxon>
    </lineage>
</organism>
<reference evidence="1 2" key="1">
    <citation type="journal article" date="2016" name="Mol. Biol. Evol.">
        <title>Comparative Genomics of Early-Diverging Mushroom-Forming Fungi Provides Insights into the Origins of Lignocellulose Decay Capabilities.</title>
        <authorList>
            <person name="Nagy L.G."/>
            <person name="Riley R."/>
            <person name="Tritt A."/>
            <person name="Adam C."/>
            <person name="Daum C."/>
            <person name="Floudas D."/>
            <person name="Sun H."/>
            <person name="Yadav J.S."/>
            <person name="Pangilinan J."/>
            <person name="Larsson K.H."/>
            <person name="Matsuura K."/>
            <person name="Barry K."/>
            <person name="Labutti K."/>
            <person name="Kuo R."/>
            <person name="Ohm R.A."/>
            <person name="Bhattacharya S.S."/>
            <person name="Shirouzu T."/>
            <person name="Yoshinaga Y."/>
            <person name="Martin F.M."/>
            <person name="Grigoriev I.V."/>
            <person name="Hibbett D.S."/>
        </authorList>
    </citation>
    <scope>NUCLEOTIDE SEQUENCE [LARGE SCALE GENOMIC DNA]</scope>
    <source>
        <strain evidence="1 2">93-53</strain>
    </source>
</reference>
<proteinExistence type="predicted"/>
<gene>
    <name evidence="1" type="ORF">LAESUDRAFT_718139</name>
</gene>
<sequence>MFGIDALDINPANGAGSFNGLACWPRTDLRKLRTKDRHLYASLRTSPDVSQMSPRRLRSAGTHLSEVTFKPHKATAPLSHPEKLSAVNRERVPNSKVTELVRVSSESFLRALKGPRAYILNLQQRLIHSRPEYMASDFKFTVAWAAAMDNVTL</sequence>
<evidence type="ECO:0000313" key="1">
    <source>
        <dbReference type="EMBL" id="KZT00478.1"/>
    </source>
</evidence>
<dbReference type="RefSeq" id="XP_040758218.1">
    <property type="nucleotide sequence ID" value="XM_040907401.1"/>
</dbReference>
<protein>
    <submittedName>
        <fullName evidence="1">Uncharacterized protein</fullName>
    </submittedName>
</protein>
<name>A0A165B8C5_9APHY</name>
<dbReference type="EMBL" id="KV427685">
    <property type="protein sequence ID" value="KZT00478.1"/>
    <property type="molecule type" value="Genomic_DNA"/>
</dbReference>